<evidence type="ECO:0000313" key="3">
    <source>
        <dbReference type="EMBL" id="HGG00277.1"/>
    </source>
</evidence>
<dbReference type="GO" id="GO:0004016">
    <property type="term" value="F:adenylate cyclase activity"/>
    <property type="evidence" value="ECO:0007669"/>
    <property type="project" value="UniProtKB-ARBA"/>
</dbReference>
<dbReference type="InterPro" id="IPR050697">
    <property type="entry name" value="Adenylyl/Guanylyl_Cyclase_3/4"/>
</dbReference>
<accession>A0A7C3VIN3</accession>
<sequence length="457" mass="50869">MNYQLLQERIENLKRRPDANQRVIDALYKWLLKSDVGQRERLNPCQVARDCFMDLSQTVTACLQGVKQGIFDLNWDIRCPHCDMVCGENHDLSQAAGVGGCPMCNIEFETDFSQRVEVTFSLSQDIEQSPTNATCAPPAALKPKFQMAVSQGETNYAVDYLNPGKYRYCCAITLAKGIMVVEGAPTDKLQEIKLTQLQSGDFDTKQITCAPGKIKIELTNSSESLSGLYLHEDELPSELTPEQLPPRVSGLQIIHLPAYQRLFGDQVLSERERIKISSVTVMFTDITGSTSMYEKLGDVKAYNIVRDHFEILFGAIEHHGGTVLKTIGDAVMASFISSEAAIKAAVNALNDFQDYNQNRPEDEQVKVKIGIHRGSTVLVNLNNRLDYFGSTVNKAARIQGVSQSWEISLSEEVYNQEVLVTALKASGKWSVTKHEVDLKGIEGKQAVYSLGFYAKAY</sequence>
<dbReference type="Pfam" id="PF19363">
    <property type="entry name" value="DUF5939"/>
    <property type="match status" value="1"/>
</dbReference>
<gene>
    <name evidence="3" type="ORF">ENR15_06400</name>
</gene>
<dbReference type="SMART" id="SM00044">
    <property type="entry name" value="CYCc"/>
    <property type="match status" value="1"/>
</dbReference>
<dbReference type="GO" id="GO:0035556">
    <property type="term" value="P:intracellular signal transduction"/>
    <property type="evidence" value="ECO:0007669"/>
    <property type="project" value="InterPro"/>
</dbReference>
<dbReference type="InterPro" id="IPR001054">
    <property type="entry name" value="A/G_cyclase"/>
</dbReference>
<dbReference type="InterPro" id="IPR029787">
    <property type="entry name" value="Nucleotide_cyclase"/>
</dbReference>
<dbReference type="CDD" id="cd07302">
    <property type="entry name" value="CHD"/>
    <property type="match status" value="1"/>
</dbReference>
<reference evidence="3" key="1">
    <citation type="journal article" date="2020" name="mSystems">
        <title>Genome- and Community-Level Interaction Insights into Carbon Utilization and Element Cycling Functions of Hydrothermarchaeota in Hydrothermal Sediment.</title>
        <authorList>
            <person name="Zhou Z."/>
            <person name="Liu Y."/>
            <person name="Xu W."/>
            <person name="Pan J."/>
            <person name="Luo Z.H."/>
            <person name="Li M."/>
        </authorList>
    </citation>
    <scope>NUCLEOTIDE SEQUENCE [LARGE SCALE GENOMIC DNA]</scope>
    <source>
        <strain evidence="3">SpSt-374</strain>
    </source>
</reference>
<dbReference type="AlphaFoldDB" id="A0A7C3VIN3"/>
<organism evidence="3">
    <name type="scientific">Planktothricoides sp. SpSt-374</name>
    <dbReference type="NCBI Taxonomy" id="2282167"/>
    <lineage>
        <taxon>Bacteria</taxon>
        <taxon>Bacillati</taxon>
        <taxon>Cyanobacteriota</taxon>
        <taxon>Cyanophyceae</taxon>
        <taxon>Oscillatoriophycideae</taxon>
        <taxon>Oscillatoriales</taxon>
        <taxon>Oscillatoriaceae</taxon>
        <taxon>Planktothricoides</taxon>
    </lineage>
</organism>
<dbReference type="PANTHER" id="PTHR43081">
    <property type="entry name" value="ADENYLATE CYCLASE, TERMINAL-DIFFERENTIATION SPECIFIC-RELATED"/>
    <property type="match status" value="1"/>
</dbReference>
<dbReference type="EMBL" id="DSPX01000060">
    <property type="protein sequence ID" value="HGG00277.1"/>
    <property type="molecule type" value="Genomic_DNA"/>
</dbReference>
<dbReference type="InterPro" id="IPR045983">
    <property type="entry name" value="GUC-dom-containing_N"/>
</dbReference>
<dbReference type="GO" id="GO:0006171">
    <property type="term" value="P:cAMP biosynthetic process"/>
    <property type="evidence" value="ECO:0007669"/>
    <property type="project" value="TreeGrafter"/>
</dbReference>
<dbReference type="SUPFAM" id="SSF55073">
    <property type="entry name" value="Nucleotide cyclase"/>
    <property type="match status" value="1"/>
</dbReference>
<comment type="similarity">
    <text evidence="1">Belongs to the adenylyl cyclase class-3 family.</text>
</comment>
<dbReference type="Pfam" id="PF00211">
    <property type="entry name" value="Guanylate_cyc"/>
    <property type="match status" value="1"/>
</dbReference>
<name>A0A7C3VIN3_9CYAN</name>
<dbReference type="PROSITE" id="PS50125">
    <property type="entry name" value="GUANYLATE_CYCLASE_2"/>
    <property type="match status" value="1"/>
</dbReference>
<feature type="domain" description="Guanylate cyclase" evidence="2">
    <location>
        <begin position="280"/>
        <end position="399"/>
    </location>
</feature>
<dbReference type="Gene3D" id="3.30.70.1230">
    <property type="entry name" value="Nucleotide cyclase"/>
    <property type="match status" value="1"/>
</dbReference>
<proteinExistence type="inferred from homology"/>
<dbReference type="PANTHER" id="PTHR43081:SF19">
    <property type="entry name" value="PH-SENSITIVE ADENYLATE CYCLASE RV1264"/>
    <property type="match status" value="1"/>
</dbReference>
<protein>
    <submittedName>
        <fullName evidence="3">Adenylate/guanylate cyclase domain-containing protein</fullName>
    </submittedName>
</protein>
<evidence type="ECO:0000256" key="1">
    <source>
        <dbReference type="ARBA" id="ARBA00005381"/>
    </source>
</evidence>
<comment type="caution">
    <text evidence="3">The sequence shown here is derived from an EMBL/GenBank/DDBJ whole genome shotgun (WGS) entry which is preliminary data.</text>
</comment>
<evidence type="ECO:0000259" key="2">
    <source>
        <dbReference type="PROSITE" id="PS50125"/>
    </source>
</evidence>